<dbReference type="STRING" id="3880.G7L8N4"/>
<dbReference type="PANTHER" id="PTHR44042">
    <property type="entry name" value="DUPLICATED HOMEODOMAIN-LIKE SUPERFAMILY PROTEIN-RELATED"/>
    <property type="match status" value="1"/>
</dbReference>
<dbReference type="EnsemblPlants" id="AET03568">
    <property type="protein sequence ID" value="AET03568"/>
    <property type="gene ID" value="MTR_8g073050"/>
</dbReference>
<feature type="compositionally biased region" description="Polar residues" evidence="1">
    <location>
        <begin position="167"/>
        <end position="182"/>
    </location>
</feature>
<reference evidence="4 7" key="2">
    <citation type="journal article" date="2014" name="BMC Genomics">
        <title>An improved genome release (version Mt4.0) for the model legume Medicago truncatula.</title>
        <authorList>
            <person name="Tang H."/>
            <person name="Krishnakumar V."/>
            <person name="Bidwell S."/>
            <person name="Rosen B."/>
            <person name="Chan A."/>
            <person name="Zhou S."/>
            <person name="Gentzbittel L."/>
            <person name="Childs K.L."/>
            <person name="Yandell M."/>
            <person name="Gundlach H."/>
            <person name="Mayer K.F."/>
            <person name="Schwartz D.C."/>
            <person name="Town C.D."/>
        </authorList>
    </citation>
    <scope>GENOME REANNOTATION</scope>
    <source>
        <strain evidence="6 7">cv. Jemalong A17</strain>
    </source>
</reference>
<dbReference type="Pfam" id="PF00249">
    <property type="entry name" value="Myb_DNA-binding"/>
    <property type="match status" value="1"/>
</dbReference>
<dbReference type="HOGENOM" id="CLU_1079309_0_0_1"/>
<dbReference type="PROSITE" id="PS51293">
    <property type="entry name" value="SANT"/>
    <property type="match status" value="1"/>
</dbReference>
<dbReference type="SUPFAM" id="SSF46689">
    <property type="entry name" value="Homeodomain-like"/>
    <property type="match status" value="1"/>
</dbReference>
<dbReference type="OrthoDB" id="1434063at2759"/>
<evidence type="ECO:0000313" key="7">
    <source>
        <dbReference type="Proteomes" id="UP000002051"/>
    </source>
</evidence>
<dbReference type="Gene3D" id="1.10.10.60">
    <property type="entry name" value="Homeodomain-like"/>
    <property type="match status" value="1"/>
</dbReference>
<dbReference type="SMART" id="SM00717">
    <property type="entry name" value="SANT"/>
    <property type="match status" value="1"/>
</dbReference>
<protein>
    <submittedName>
        <fullName evidence="4">MYB-like DNA-binding domain protein</fullName>
    </submittedName>
    <submittedName>
        <fullName evidence="5">Putative transcription factor MYB/SANT family</fullName>
    </submittedName>
</protein>
<dbReference type="Proteomes" id="UP000002051">
    <property type="component" value="Chromosome 8"/>
</dbReference>
<evidence type="ECO:0000313" key="5">
    <source>
        <dbReference type="EMBL" id="RHN41820.1"/>
    </source>
</evidence>
<dbReference type="PANTHER" id="PTHR44042:SF54">
    <property type="entry name" value="MYB-LIKE DNA-BINDING DOMAIN, SHAQKYF CLASS PROTEIN"/>
    <property type="match status" value="1"/>
</dbReference>
<evidence type="ECO:0000256" key="1">
    <source>
        <dbReference type="SAM" id="MobiDB-lite"/>
    </source>
</evidence>
<gene>
    <name evidence="6" type="primary">11445327</name>
    <name evidence="4" type="ordered locus">MTR_8g073050</name>
    <name evidence="5" type="ORF">MtrunA17_Chr8g0370131</name>
</gene>
<feature type="region of interest" description="Disordered" evidence="1">
    <location>
        <begin position="167"/>
        <end position="193"/>
    </location>
</feature>
<evidence type="ECO:0000259" key="2">
    <source>
        <dbReference type="PROSITE" id="PS50090"/>
    </source>
</evidence>
<dbReference type="PROSITE" id="PS50090">
    <property type="entry name" value="MYB_LIKE"/>
    <property type="match status" value="1"/>
</dbReference>
<evidence type="ECO:0000259" key="3">
    <source>
        <dbReference type="PROSITE" id="PS51293"/>
    </source>
</evidence>
<evidence type="ECO:0000313" key="4">
    <source>
        <dbReference type="EMBL" id="AET03568.1"/>
    </source>
</evidence>
<name>G7L8N4_MEDTR</name>
<dbReference type="Proteomes" id="UP000265566">
    <property type="component" value="Chromosome 8"/>
</dbReference>
<reference evidence="4 7" key="1">
    <citation type="journal article" date="2011" name="Nature">
        <title>The Medicago genome provides insight into the evolution of rhizobial symbioses.</title>
        <authorList>
            <person name="Young N.D."/>
            <person name="Debelle F."/>
            <person name="Oldroyd G.E."/>
            <person name="Geurts R."/>
            <person name="Cannon S.B."/>
            <person name="Udvardi M.K."/>
            <person name="Benedito V.A."/>
            <person name="Mayer K.F."/>
            <person name="Gouzy J."/>
            <person name="Schoof H."/>
            <person name="Van de Peer Y."/>
            <person name="Proost S."/>
            <person name="Cook D.R."/>
            <person name="Meyers B.C."/>
            <person name="Spannagl M."/>
            <person name="Cheung F."/>
            <person name="De Mita S."/>
            <person name="Krishnakumar V."/>
            <person name="Gundlach H."/>
            <person name="Zhou S."/>
            <person name="Mudge J."/>
            <person name="Bharti A.K."/>
            <person name="Murray J.D."/>
            <person name="Naoumkina M.A."/>
            <person name="Rosen B."/>
            <person name="Silverstein K.A."/>
            <person name="Tang H."/>
            <person name="Rombauts S."/>
            <person name="Zhao P.X."/>
            <person name="Zhou P."/>
            <person name="Barbe V."/>
            <person name="Bardou P."/>
            <person name="Bechner M."/>
            <person name="Bellec A."/>
            <person name="Berger A."/>
            <person name="Berges H."/>
            <person name="Bidwell S."/>
            <person name="Bisseling T."/>
            <person name="Choisne N."/>
            <person name="Couloux A."/>
            <person name="Denny R."/>
            <person name="Deshpande S."/>
            <person name="Dai X."/>
            <person name="Doyle J.J."/>
            <person name="Dudez A.M."/>
            <person name="Farmer A.D."/>
            <person name="Fouteau S."/>
            <person name="Franken C."/>
            <person name="Gibelin C."/>
            <person name="Gish J."/>
            <person name="Goldstein S."/>
            <person name="Gonzalez A.J."/>
            <person name="Green P.J."/>
            <person name="Hallab A."/>
            <person name="Hartog M."/>
            <person name="Hua A."/>
            <person name="Humphray S.J."/>
            <person name="Jeong D.H."/>
            <person name="Jing Y."/>
            <person name="Jocker A."/>
            <person name="Kenton S.M."/>
            <person name="Kim D.J."/>
            <person name="Klee K."/>
            <person name="Lai H."/>
            <person name="Lang C."/>
            <person name="Lin S."/>
            <person name="Macmil S.L."/>
            <person name="Magdelenat G."/>
            <person name="Matthews L."/>
            <person name="McCorrison J."/>
            <person name="Monaghan E.L."/>
            <person name="Mun J.H."/>
            <person name="Najar F.Z."/>
            <person name="Nicholson C."/>
            <person name="Noirot C."/>
            <person name="O'Bleness M."/>
            <person name="Paule C.R."/>
            <person name="Poulain J."/>
            <person name="Prion F."/>
            <person name="Qin B."/>
            <person name="Qu C."/>
            <person name="Retzel E.F."/>
            <person name="Riddle C."/>
            <person name="Sallet E."/>
            <person name="Samain S."/>
            <person name="Samson N."/>
            <person name="Sanders I."/>
            <person name="Saurat O."/>
            <person name="Scarpelli C."/>
            <person name="Schiex T."/>
            <person name="Segurens B."/>
            <person name="Severin A.J."/>
            <person name="Sherrier D.J."/>
            <person name="Shi R."/>
            <person name="Sims S."/>
            <person name="Singer S.R."/>
            <person name="Sinharoy S."/>
            <person name="Sterck L."/>
            <person name="Viollet A."/>
            <person name="Wang B.B."/>
            <person name="Wang K."/>
            <person name="Wang M."/>
            <person name="Wang X."/>
            <person name="Warfsmann J."/>
            <person name="Weissenbach J."/>
            <person name="White D.D."/>
            <person name="White J.D."/>
            <person name="Wiley G.B."/>
            <person name="Wincker P."/>
            <person name="Xing Y."/>
            <person name="Yang L."/>
            <person name="Yao Z."/>
            <person name="Ying F."/>
            <person name="Zhai J."/>
            <person name="Zhou L."/>
            <person name="Zuber A."/>
            <person name="Denarie J."/>
            <person name="Dixon R.A."/>
            <person name="May G.D."/>
            <person name="Schwartz D.C."/>
            <person name="Rogers J."/>
            <person name="Quetier F."/>
            <person name="Town C.D."/>
            <person name="Roe B.A."/>
        </authorList>
    </citation>
    <scope>NUCLEOTIDE SEQUENCE [LARGE SCALE GENOMIC DNA]</scope>
    <source>
        <strain evidence="4">A17</strain>
        <strain evidence="6 7">cv. Jemalong A17</strain>
    </source>
</reference>
<feature type="domain" description="Myb-like" evidence="2">
    <location>
        <begin position="104"/>
        <end position="149"/>
    </location>
</feature>
<keyword evidence="7" id="KW-1185">Reference proteome</keyword>
<dbReference type="PaxDb" id="3880-AET03568"/>
<dbReference type="EMBL" id="PSQE01000008">
    <property type="protein sequence ID" value="RHN41820.1"/>
    <property type="molecule type" value="Genomic_DNA"/>
</dbReference>
<proteinExistence type="predicted"/>
<organism evidence="4 7">
    <name type="scientific">Medicago truncatula</name>
    <name type="common">Barrel medic</name>
    <name type="synonym">Medicago tribuloides</name>
    <dbReference type="NCBI Taxonomy" id="3880"/>
    <lineage>
        <taxon>Eukaryota</taxon>
        <taxon>Viridiplantae</taxon>
        <taxon>Streptophyta</taxon>
        <taxon>Embryophyta</taxon>
        <taxon>Tracheophyta</taxon>
        <taxon>Spermatophyta</taxon>
        <taxon>Magnoliopsida</taxon>
        <taxon>eudicotyledons</taxon>
        <taxon>Gunneridae</taxon>
        <taxon>Pentapetalae</taxon>
        <taxon>rosids</taxon>
        <taxon>fabids</taxon>
        <taxon>Fabales</taxon>
        <taxon>Fabaceae</taxon>
        <taxon>Papilionoideae</taxon>
        <taxon>50 kb inversion clade</taxon>
        <taxon>NPAAA clade</taxon>
        <taxon>Hologalegina</taxon>
        <taxon>IRL clade</taxon>
        <taxon>Trifolieae</taxon>
        <taxon>Medicago</taxon>
    </lineage>
</organism>
<feature type="region of interest" description="Disordered" evidence="1">
    <location>
        <begin position="1"/>
        <end position="20"/>
    </location>
</feature>
<dbReference type="InterPro" id="IPR017884">
    <property type="entry name" value="SANT_dom"/>
</dbReference>
<keyword evidence="4" id="KW-0238">DNA-binding</keyword>
<feature type="domain" description="SANT" evidence="3">
    <location>
        <begin position="100"/>
        <end position="153"/>
    </location>
</feature>
<dbReference type="InterPro" id="IPR009057">
    <property type="entry name" value="Homeodomain-like_sf"/>
</dbReference>
<dbReference type="OMA" id="HNTAARI"/>
<reference evidence="5" key="4">
    <citation type="journal article" date="2018" name="Nat. Plants">
        <title>Whole-genome landscape of Medicago truncatula symbiotic genes.</title>
        <authorList>
            <person name="Pecrix Y."/>
            <person name="Gamas P."/>
            <person name="Carrere S."/>
        </authorList>
    </citation>
    <scope>NUCLEOTIDE SEQUENCE</scope>
    <source>
        <tissue evidence="5">Leaves</tissue>
    </source>
</reference>
<dbReference type="KEGG" id="mtr:11445327"/>
<reference evidence="6" key="3">
    <citation type="submission" date="2015-04" db="UniProtKB">
        <authorList>
            <consortium name="EnsemblPlants"/>
        </authorList>
    </citation>
    <scope>IDENTIFICATION</scope>
    <source>
        <strain evidence="6">cv. Jemalong A17</strain>
    </source>
</reference>
<dbReference type="InterPro" id="IPR001005">
    <property type="entry name" value="SANT/Myb"/>
</dbReference>
<dbReference type="eggNOG" id="KOG0724">
    <property type="taxonomic scope" value="Eukaryota"/>
</dbReference>
<dbReference type="CDD" id="cd00167">
    <property type="entry name" value="SANT"/>
    <property type="match status" value="1"/>
</dbReference>
<sequence length="225" mass="24791">MPIEIIDLTSSPDSPPSTPVSLSNLPTILNFAPVSTNPNLHHQIHPHQHQTTLFVPPPPGFETPQIATGWPQPGMYHSQIAMVLKPLPEPKTSQFSNGARLGVSWSQLEHDLFLMGLIEYGKGKWSKIAKNYVSSKTRQQVKSYGLSFFMYLPATFVHGFRKRKQIANPSNSASKRNRNSPSAPYYGEEASSSNTNNYEAITSMTLPSASDDGGVDLELRLGLSK</sequence>
<accession>G7L8N4</accession>
<dbReference type="GO" id="GO:0003677">
    <property type="term" value="F:DNA binding"/>
    <property type="evidence" value="ECO:0007669"/>
    <property type="project" value="UniProtKB-KW"/>
</dbReference>
<dbReference type="Gramene" id="rna48182">
    <property type="protein sequence ID" value="RHN41820.1"/>
    <property type="gene ID" value="gene48182"/>
</dbReference>
<dbReference type="AlphaFoldDB" id="G7L8N4"/>
<dbReference type="EMBL" id="CM001224">
    <property type="protein sequence ID" value="AET03568.1"/>
    <property type="molecule type" value="Genomic_DNA"/>
</dbReference>
<evidence type="ECO:0000313" key="6">
    <source>
        <dbReference type="EnsemblPlants" id="AET03568"/>
    </source>
</evidence>